<reference evidence="1 2" key="1">
    <citation type="submission" date="2024-06" db="EMBL/GenBank/DDBJ databases">
        <title>Flavobacterium spp. isolated from glacier.</title>
        <authorList>
            <person name="Han D."/>
        </authorList>
    </citation>
    <scope>NUCLEOTIDE SEQUENCE [LARGE SCALE GENOMIC DNA]</scope>
    <source>
        <strain evidence="1 2">LS2P90</strain>
    </source>
</reference>
<dbReference type="Proteomes" id="UP001600109">
    <property type="component" value="Unassembled WGS sequence"/>
</dbReference>
<name>A0ABW6I117_9FLAO</name>
<comment type="caution">
    <text evidence="1">The sequence shown here is derived from an EMBL/GenBank/DDBJ whole genome shotgun (WGS) entry which is preliminary data.</text>
</comment>
<evidence type="ECO:0008006" key="3">
    <source>
        <dbReference type="Google" id="ProtNLM"/>
    </source>
</evidence>
<proteinExistence type="predicted"/>
<accession>A0ABW6I117</accession>
<evidence type="ECO:0000313" key="1">
    <source>
        <dbReference type="EMBL" id="MFE3869294.1"/>
    </source>
</evidence>
<evidence type="ECO:0000313" key="2">
    <source>
        <dbReference type="Proteomes" id="UP001600109"/>
    </source>
</evidence>
<gene>
    <name evidence="1" type="ORF">ACFX5E_14615</name>
</gene>
<protein>
    <recommendedName>
        <fullName evidence="3">Glycosyl transferase family 1 domain-containing protein</fullName>
    </recommendedName>
</protein>
<dbReference type="RefSeq" id="WP_379855901.1">
    <property type="nucleotide sequence ID" value="NZ_JBHZPZ010000021.1"/>
</dbReference>
<dbReference type="SUPFAM" id="SSF53756">
    <property type="entry name" value="UDP-Glycosyltransferase/glycogen phosphorylase"/>
    <property type="match status" value="1"/>
</dbReference>
<organism evidence="1 2">
    <name type="scientific">Flavobacterium xylosi</name>
    <dbReference type="NCBI Taxonomy" id="3230415"/>
    <lineage>
        <taxon>Bacteria</taxon>
        <taxon>Pseudomonadati</taxon>
        <taxon>Bacteroidota</taxon>
        <taxon>Flavobacteriia</taxon>
        <taxon>Flavobacteriales</taxon>
        <taxon>Flavobacteriaceae</taxon>
        <taxon>Flavobacterium</taxon>
    </lineage>
</organism>
<sequence length="390" mass="45021">MIIFAELQMQGDKHVHVNSGLLNIVKTSFDEQEVLVFCDSIHKDKLLKYVADSELLHFNTFVYTGVKELKKRASLSKTLRESLLAYKIFRIAMEDKAELIVFASAFPFTALLLNLFSKIFKQRIIVCLHGDLGVLSLKRNKPTTVVFRSAIKVFFKNRGLKTVVLFYGKSIEEGLFKMFSDYEQKNVISIDHPYNYDRQSNYDEPSLGKKVTVANIGTGLMNKNSQLLYRLSELQKNNIINNKIKFIQIGNVSKEVLSYSNKYVEILNNNEFIPFEIFEENIKKADYFIYFFTKNSVYDLCPSGTFFDAIKYRKPIISLHNPFFEYYFKKLGNIGYLCDSIEEMDQIINSILEGKDDVYAEQIKALSGATALLSIDKIQKSFLEQYSNIN</sequence>
<dbReference type="EMBL" id="JBHZPZ010000021">
    <property type="protein sequence ID" value="MFE3869294.1"/>
    <property type="molecule type" value="Genomic_DNA"/>
</dbReference>
<keyword evidence="2" id="KW-1185">Reference proteome</keyword>